<gene>
    <name evidence="1" type="ORF">OHA22_28170</name>
</gene>
<dbReference type="AlphaFoldDB" id="A0AAU2A3G3"/>
<reference evidence="1" key="1">
    <citation type="submission" date="2022-10" db="EMBL/GenBank/DDBJ databases">
        <title>The complete genomes of actinobacterial strains from the NBC collection.</title>
        <authorList>
            <person name="Joergensen T.S."/>
            <person name="Alvarez Arevalo M."/>
            <person name="Sterndorff E.B."/>
            <person name="Faurdal D."/>
            <person name="Vuksanovic O."/>
            <person name="Mourched A.-S."/>
            <person name="Charusanti P."/>
            <person name="Shaw S."/>
            <person name="Blin K."/>
            <person name="Weber T."/>
        </authorList>
    </citation>
    <scope>NUCLEOTIDE SEQUENCE</scope>
    <source>
        <strain evidence="1">NBC_00093</strain>
    </source>
</reference>
<evidence type="ECO:0000313" key="1">
    <source>
        <dbReference type="EMBL" id="WTT19128.1"/>
    </source>
</evidence>
<accession>A0AAU2A3G3</accession>
<proteinExistence type="predicted"/>
<protein>
    <submittedName>
        <fullName evidence="1">Uncharacterized protein</fullName>
    </submittedName>
</protein>
<dbReference type="EMBL" id="CP108222">
    <property type="protein sequence ID" value="WTT19128.1"/>
    <property type="molecule type" value="Genomic_DNA"/>
</dbReference>
<sequence length="292" mass="31296">MNSDDGTGPAQWSTTSPEHLDRLALGVLRAARDAARELRREPPDPDRQTWALGVLAGQTQAMLGPGMPDHPPVGAEAREGFVRTALALAVHVRAHSWAKADLGAAGVPGQNDVPHAGELRSADTFDVLGRLLLPNTSPEGWTATLVTDLARGDQKLEAAVKLGKYVLHPTFLALTDDTTRVIGEALHNINVRRLGQLADELRHWAGAAAPPLPEVPRIPTPIITETVLDEVVGDFPWPSVDPSTVSDEVVVDFSWPSLEPSDAGGTAFDRMPFVDEPDDPDIDPLTIRGFGL</sequence>
<name>A0AAU2A3G3_9ACTN</name>
<organism evidence="1">
    <name type="scientific">Streptomyces sp. NBC_00093</name>
    <dbReference type="NCBI Taxonomy" id="2975649"/>
    <lineage>
        <taxon>Bacteria</taxon>
        <taxon>Bacillati</taxon>
        <taxon>Actinomycetota</taxon>
        <taxon>Actinomycetes</taxon>
        <taxon>Kitasatosporales</taxon>
        <taxon>Streptomycetaceae</taxon>
        <taxon>Streptomyces</taxon>
    </lineage>
</organism>